<feature type="modified residue" description="4-aspartylphosphate" evidence="6">
    <location>
        <position position="70"/>
    </location>
</feature>
<dbReference type="GO" id="GO:0006355">
    <property type="term" value="P:regulation of DNA-templated transcription"/>
    <property type="evidence" value="ECO:0007669"/>
    <property type="project" value="InterPro"/>
</dbReference>
<dbReference type="Pfam" id="PF02954">
    <property type="entry name" value="HTH_8"/>
    <property type="match status" value="1"/>
</dbReference>
<evidence type="ECO:0000256" key="2">
    <source>
        <dbReference type="ARBA" id="ARBA00022840"/>
    </source>
</evidence>
<evidence type="ECO:0000259" key="8">
    <source>
        <dbReference type="PROSITE" id="PS50045"/>
    </source>
</evidence>
<evidence type="ECO:0000256" key="1">
    <source>
        <dbReference type="ARBA" id="ARBA00022741"/>
    </source>
</evidence>
<dbReference type="Proteomes" id="UP000317716">
    <property type="component" value="Unassembled WGS sequence"/>
</dbReference>
<dbReference type="InterPro" id="IPR025943">
    <property type="entry name" value="Sigma_54_int_dom_ATP-bd_2"/>
</dbReference>
<evidence type="ECO:0000313" key="11">
    <source>
        <dbReference type="Proteomes" id="UP000317716"/>
    </source>
</evidence>
<proteinExistence type="predicted"/>
<dbReference type="InterPro" id="IPR027417">
    <property type="entry name" value="P-loop_NTPase"/>
</dbReference>
<feature type="domain" description="Sigma-54 factor interaction" evidence="8">
    <location>
        <begin position="142"/>
        <end position="370"/>
    </location>
</feature>
<dbReference type="InterPro" id="IPR025944">
    <property type="entry name" value="Sigma_54_int_dom_CS"/>
</dbReference>
<gene>
    <name evidence="10" type="ORF">E6K72_07575</name>
</gene>
<evidence type="ECO:0000256" key="7">
    <source>
        <dbReference type="SAM" id="MobiDB-lite"/>
    </source>
</evidence>
<dbReference type="SUPFAM" id="SSF52172">
    <property type="entry name" value="CheY-like"/>
    <property type="match status" value="1"/>
</dbReference>
<dbReference type="Gene3D" id="1.10.10.60">
    <property type="entry name" value="Homeodomain-like"/>
    <property type="match status" value="1"/>
</dbReference>
<accession>A0A538ST69</accession>
<keyword evidence="6" id="KW-0597">Phosphoprotein</keyword>
<dbReference type="CDD" id="cd00009">
    <property type="entry name" value="AAA"/>
    <property type="match status" value="1"/>
</dbReference>
<dbReference type="InterPro" id="IPR025662">
    <property type="entry name" value="Sigma_54_int_dom_ATP-bd_1"/>
</dbReference>
<dbReference type="PROSITE" id="PS00675">
    <property type="entry name" value="SIGMA54_INTERACT_1"/>
    <property type="match status" value="1"/>
</dbReference>
<reference evidence="10 11" key="1">
    <citation type="journal article" date="2019" name="Nat. Microbiol.">
        <title>Mediterranean grassland soil C-N compound turnover is dependent on rainfall and depth, and is mediated by genomically divergent microorganisms.</title>
        <authorList>
            <person name="Diamond S."/>
            <person name="Andeer P.F."/>
            <person name="Li Z."/>
            <person name="Crits-Christoph A."/>
            <person name="Burstein D."/>
            <person name="Anantharaman K."/>
            <person name="Lane K.R."/>
            <person name="Thomas B.C."/>
            <person name="Pan C."/>
            <person name="Northen T.R."/>
            <person name="Banfield J.F."/>
        </authorList>
    </citation>
    <scope>NUCLEOTIDE SEQUENCE [LARGE SCALE GENOMIC DNA]</scope>
    <source>
        <strain evidence="10">WS_2</strain>
    </source>
</reference>
<dbReference type="GO" id="GO:0005524">
    <property type="term" value="F:ATP binding"/>
    <property type="evidence" value="ECO:0007669"/>
    <property type="project" value="UniProtKB-KW"/>
</dbReference>
<dbReference type="InterPro" id="IPR009057">
    <property type="entry name" value="Homeodomain-like_sf"/>
</dbReference>
<evidence type="ECO:0000256" key="5">
    <source>
        <dbReference type="ARBA" id="ARBA00023163"/>
    </source>
</evidence>
<sequence length="466" mass="51186">MSAIRGELIRRAAGTGHDQFRALVVEDDLDFREGLAHLVAHEGFDVSQAGTLHEARAQLRERSHGVVFVDLALPDGSGFDLLGAGPNPQPDFVVITGTATVEAVDRALRHGAVDFLTKPVDLARLHAILTRLVRRMGRFGPMLGRSLPMQRVYDLISKIAPSQAGVLILGETGTGKELVAQTVHQMSRRTAGPFVAVNCGAISPSVIESELFGHERGSFTGAEHARKGYFEAAHGGTLLLDEITEMPVDLQVKLLRVIESGRLMRVGASEPVVVDVRVLAATNRDPERALRQGRLREDLYWRLNVFQIEVPPLRERGDDILMLAEHFLSEFNLREGTSKKWSERGLRKLAKYSWPGNVRELRNVVQRTAIIARDVVDDPGLPEDEAEQSPMEEGSALQIPVGTPLADVERRMILATLRMVRGDKPEAARRLGISLKTLYTRLNLYQATGRTGVGGQVEPPNPSSDG</sequence>
<dbReference type="InterPro" id="IPR002078">
    <property type="entry name" value="Sigma_54_int"/>
</dbReference>
<dbReference type="PANTHER" id="PTHR32071:SF117">
    <property type="entry name" value="PTS-DEPENDENT DIHYDROXYACETONE KINASE OPERON REGULATORY PROTEIN-RELATED"/>
    <property type="match status" value="1"/>
</dbReference>
<dbReference type="Gene3D" id="1.10.8.60">
    <property type="match status" value="1"/>
</dbReference>
<evidence type="ECO:0000259" key="9">
    <source>
        <dbReference type="PROSITE" id="PS50110"/>
    </source>
</evidence>
<organism evidence="10 11">
    <name type="scientific">Eiseniibacteriota bacterium</name>
    <dbReference type="NCBI Taxonomy" id="2212470"/>
    <lineage>
        <taxon>Bacteria</taxon>
        <taxon>Candidatus Eiseniibacteriota</taxon>
    </lineage>
</organism>
<evidence type="ECO:0000313" key="10">
    <source>
        <dbReference type="EMBL" id="TMQ54592.1"/>
    </source>
</evidence>
<dbReference type="EMBL" id="VBOS01000259">
    <property type="protein sequence ID" value="TMQ54592.1"/>
    <property type="molecule type" value="Genomic_DNA"/>
</dbReference>
<dbReference type="Pfam" id="PF25601">
    <property type="entry name" value="AAA_lid_14"/>
    <property type="match status" value="1"/>
</dbReference>
<dbReference type="PROSITE" id="PS50045">
    <property type="entry name" value="SIGMA54_INTERACT_4"/>
    <property type="match status" value="1"/>
</dbReference>
<dbReference type="InterPro" id="IPR003593">
    <property type="entry name" value="AAA+_ATPase"/>
</dbReference>
<dbReference type="Gene3D" id="3.40.50.2300">
    <property type="match status" value="1"/>
</dbReference>
<dbReference type="InterPro" id="IPR001789">
    <property type="entry name" value="Sig_transdc_resp-reg_receiver"/>
</dbReference>
<feature type="domain" description="Response regulatory" evidence="9">
    <location>
        <begin position="21"/>
        <end position="133"/>
    </location>
</feature>
<dbReference type="GO" id="GO:0000160">
    <property type="term" value="P:phosphorelay signal transduction system"/>
    <property type="evidence" value="ECO:0007669"/>
    <property type="project" value="InterPro"/>
</dbReference>
<dbReference type="InterPro" id="IPR002197">
    <property type="entry name" value="HTH_Fis"/>
</dbReference>
<dbReference type="SUPFAM" id="SSF46689">
    <property type="entry name" value="Homeodomain-like"/>
    <property type="match status" value="1"/>
</dbReference>
<feature type="region of interest" description="Disordered" evidence="7">
    <location>
        <begin position="377"/>
        <end position="396"/>
    </location>
</feature>
<evidence type="ECO:0000256" key="3">
    <source>
        <dbReference type="ARBA" id="ARBA00023015"/>
    </source>
</evidence>
<keyword evidence="1" id="KW-0547">Nucleotide-binding</keyword>
<dbReference type="PANTHER" id="PTHR32071">
    <property type="entry name" value="TRANSCRIPTIONAL REGULATORY PROTEIN"/>
    <property type="match status" value="1"/>
</dbReference>
<dbReference type="FunFam" id="3.40.50.300:FF:000006">
    <property type="entry name" value="DNA-binding transcriptional regulator NtrC"/>
    <property type="match status" value="1"/>
</dbReference>
<dbReference type="AlphaFoldDB" id="A0A538ST69"/>
<protein>
    <submittedName>
        <fullName evidence="10">Sigma-54-dependent Fis family transcriptional regulator</fullName>
    </submittedName>
</protein>
<keyword evidence="3" id="KW-0805">Transcription regulation</keyword>
<dbReference type="PROSITE" id="PS00676">
    <property type="entry name" value="SIGMA54_INTERACT_2"/>
    <property type="match status" value="1"/>
</dbReference>
<dbReference type="CDD" id="cd00156">
    <property type="entry name" value="REC"/>
    <property type="match status" value="1"/>
</dbReference>
<dbReference type="SUPFAM" id="SSF52540">
    <property type="entry name" value="P-loop containing nucleoside triphosphate hydrolases"/>
    <property type="match status" value="1"/>
</dbReference>
<evidence type="ECO:0000256" key="6">
    <source>
        <dbReference type="PROSITE-ProRule" id="PRU00169"/>
    </source>
</evidence>
<keyword evidence="5" id="KW-0804">Transcription</keyword>
<comment type="caution">
    <text evidence="10">The sequence shown here is derived from an EMBL/GenBank/DDBJ whole genome shotgun (WGS) entry which is preliminary data.</text>
</comment>
<dbReference type="InterPro" id="IPR011006">
    <property type="entry name" value="CheY-like_superfamily"/>
</dbReference>
<keyword evidence="2" id="KW-0067">ATP-binding</keyword>
<dbReference type="Pfam" id="PF00072">
    <property type="entry name" value="Response_reg"/>
    <property type="match status" value="1"/>
</dbReference>
<dbReference type="InterPro" id="IPR058031">
    <property type="entry name" value="AAA_lid_NorR"/>
</dbReference>
<dbReference type="GO" id="GO:0043565">
    <property type="term" value="F:sequence-specific DNA binding"/>
    <property type="evidence" value="ECO:0007669"/>
    <property type="project" value="InterPro"/>
</dbReference>
<name>A0A538ST69_UNCEI</name>
<keyword evidence="4" id="KW-0238">DNA-binding</keyword>
<evidence type="ECO:0000256" key="4">
    <source>
        <dbReference type="ARBA" id="ARBA00023125"/>
    </source>
</evidence>
<dbReference type="SMART" id="SM00448">
    <property type="entry name" value="REC"/>
    <property type="match status" value="1"/>
</dbReference>
<dbReference type="SMART" id="SM00382">
    <property type="entry name" value="AAA"/>
    <property type="match status" value="1"/>
</dbReference>
<dbReference type="PROSITE" id="PS00688">
    <property type="entry name" value="SIGMA54_INTERACT_3"/>
    <property type="match status" value="1"/>
</dbReference>
<dbReference type="Pfam" id="PF00158">
    <property type="entry name" value="Sigma54_activat"/>
    <property type="match status" value="1"/>
</dbReference>
<dbReference type="PROSITE" id="PS50110">
    <property type="entry name" value="RESPONSE_REGULATORY"/>
    <property type="match status" value="1"/>
</dbReference>
<dbReference type="Gene3D" id="3.40.50.300">
    <property type="entry name" value="P-loop containing nucleotide triphosphate hydrolases"/>
    <property type="match status" value="1"/>
</dbReference>